<dbReference type="PRINTS" id="PR00759">
    <property type="entry name" value="BASICPTASE"/>
</dbReference>
<evidence type="ECO:0000256" key="2">
    <source>
        <dbReference type="ARBA" id="ARBA00022900"/>
    </source>
</evidence>
<feature type="domain" description="BPTI/Kunitz inhibitor" evidence="6">
    <location>
        <begin position="339"/>
        <end position="389"/>
    </location>
</feature>
<evidence type="ECO:0000256" key="1">
    <source>
        <dbReference type="ARBA" id="ARBA00022690"/>
    </source>
</evidence>
<dbReference type="FunFam" id="4.10.410.10:FF:000020">
    <property type="entry name" value="Collagen, type VI, alpha 3"/>
    <property type="match status" value="1"/>
</dbReference>
<dbReference type="InterPro" id="IPR050098">
    <property type="entry name" value="TFPI/VKTCI-like"/>
</dbReference>
<dbReference type="Proteomes" id="UP000030665">
    <property type="component" value="Unassembled WGS sequence"/>
</dbReference>
<reference evidence="7" key="1">
    <citation type="submission" date="2014-01" db="EMBL/GenBank/DDBJ databases">
        <authorList>
            <person name="Aslett M."/>
        </authorList>
    </citation>
    <scope>NUCLEOTIDE SEQUENCE</scope>
</reference>
<proteinExistence type="predicted"/>
<keyword evidence="2" id="KW-0722">Serine protease inhibitor</keyword>
<dbReference type="STRING" id="36087.A0A077Z9R9"/>
<keyword evidence="1" id="KW-0646">Protease inhibitor</keyword>
<dbReference type="InterPro" id="IPR020901">
    <property type="entry name" value="Prtase_inh_Kunz-CS"/>
</dbReference>
<reference evidence="7" key="2">
    <citation type="submission" date="2014-03" db="EMBL/GenBank/DDBJ databases">
        <title>The whipworm genome and dual-species transcriptomics of an intimate host-pathogen interaction.</title>
        <authorList>
            <person name="Foth B.J."/>
            <person name="Tsai I.J."/>
            <person name="Reid A.J."/>
            <person name="Bancroft A.J."/>
            <person name="Nichol S."/>
            <person name="Tracey A."/>
            <person name="Holroyd N."/>
            <person name="Cotton J.A."/>
            <person name="Stanley E.J."/>
            <person name="Zarowiecki M."/>
            <person name="Liu J.Z."/>
            <person name="Huckvale T."/>
            <person name="Cooper P.J."/>
            <person name="Grencis R.K."/>
            <person name="Berriman M."/>
        </authorList>
    </citation>
    <scope>NUCLEOTIDE SEQUENCE [LARGE SCALE GENOMIC DNA]</scope>
</reference>
<feature type="domain" description="BPTI/Kunitz inhibitor" evidence="6">
    <location>
        <begin position="509"/>
        <end position="559"/>
    </location>
</feature>
<dbReference type="FunFam" id="4.10.410.10:FF:000015">
    <property type="entry name" value="WAP four-disulfide core domain 6A"/>
    <property type="match status" value="1"/>
</dbReference>
<feature type="region of interest" description="Disordered" evidence="4">
    <location>
        <begin position="562"/>
        <end position="582"/>
    </location>
</feature>
<feature type="domain" description="BPTI/Kunitz inhibitor" evidence="6">
    <location>
        <begin position="645"/>
        <end position="695"/>
    </location>
</feature>
<evidence type="ECO:0000256" key="5">
    <source>
        <dbReference type="SAM" id="SignalP"/>
    </source>
</evidence>
<feature type="domain" description="BPTI/Kunitz inhibitor" evidence="6">
    <location>
        <begin position="36"/>
        <end position="86"/>
    </location>
</feature>
<dbReference type="PROSITE" id="PS50279">
    <property type="entry name" value="BPTI_KUNITZ_2"/>
    <property type="match status" value="14"/>
</dbReference>
<gene>
    <name evidence="7" type="ORF">TTRE_0000541401</name>
</gene>
<feature type="domain" description="BPTI/Kunitz inhibitor" evidence="6">
    <location>
        <begin position="276"/>
        <end position="326"/>
    </location>
</feature>
<evidence type="ECO:0000256" key="4">
    <source>
        <dbReference type="SAM" id="MobiDB-lite"/>
    </source>
</evidence>
<dbReference type="FunFam" id="4.10.410.10:FF:000021">
    <property type="entry name" value="Serine protease inhibitor, putative"/>
    <property type="match status" value="1"/>
</dbReference>
<evidence type="ECO:0000256" key="3">
    <source>
        <dbReference type="ARBA" id="ARBA00023157"/>
    </source>
</evidence>
<accession>A0A077Z9R9</accession>
<protein>
    <submittedName>
        <fullName evidence="7">Kunitz BPTI domain containing protein</fullName>
    </submittedName>
</protein>
<feature type="domain" description="BPTI/Kunitz inhibitor" evidence="6">
    <location>
        <begin position="446"/>
        <end position="492"/>
    </location>
</feature>
<evidence type="ECO:0000313" key="7">
    <source>
        <dbReference type="EMBL" id="CDW57127.1"/>
    </source>
</evidence>
<dbReference type="OrthoDB" id="4473401at2759"/>
<dbReference type="EMBL" id="HG806123">
    <property type="protein sequence ID" value="CDW57127.1"/>
    <property type="molecule type" value="Genomic_DNA"/>
</dbReference>
<feature type="domain" description="BPTI/Kunitz inhibitor" evidence="6">
    <location>
        <begin position="156"/>
        <end position="206"/>
    </location>
</feature>
<evidence type="ECO:0000313" key="8">
    <source>
        <dbReference type="Proteomes" id="UP000030665"/>
    </source>
</evidence>
<name>A0A077Z9R9_TRITR</name>
<dbReference type="InterPro" id="IPR002223">
    <property type="entry name" value="Kunitz_BPTI"/>
</dbReference>
<sequence>MKPHSQASGVAWRMKITVILFLLFGATFASRRKSPCNLTVDGGPCKAQFTKYYYNKESKKCEPFVYGGCQGNRNRFDTLEECTAKCAEQKKQEDSCKLPAETGPCKASFTRYYYVWDQKKCAPFTYGGCKGNANNYESIAECEEKCGVRNKDKNPCELPAETGPCMASFIRFYYNKETKKCETFTYGGCQGNENNFETLEECEAKCSDQKKQQNPCKMGPDPGPCRAVFLRYYYSWDWKKCLKFTYGGCEGNANNFESLAQCEATCVDKKKKDNPCELPAEPGPCKASFLRYYYNKESKKCETFTYGGCEGNENSFETLKECEARCVKNKKRKRQETPCELPADTGPCKMNMIRYYYDKGSKKCKTFTYGGCHGNENNFESMEKCEATCEEGEEKEEEEQGPCRAAFTKYYYNKDTKQCETFIYGGCRGNANNFETKAESPVEEPPIDVGPPTSHRKWFFDTVKKVCRTFVYGGCKGNGNRFDTKEECQQRCIATLPAIAFTLQEENPCKLPADPGPCMASFIKHYYDWDSKQCLEFTYGGCEGNANNFETIEECQKSCPGEEQEEKEEEEEEKEEEQGGNPCELPAKKGPCRAAFTKYYYNKDTKQCETFIYGGCKGNANNFETIEECQKSCPEKEEEQGGNPCELPAKKGPCRAAFTKYYYNKDTKQCETFIYGGCKGNANNFETIEECQESCPGEEEEEEEQGGNPCELPAKKGPCRAAFTKYYYNKDTKQCETFIYGGCKGNANNFETKAECESRCSVEKDGDVCSMPKDSGPCKASHRKWFFDAVKKVCRTFVYGGCKGNGNRFDTKEECQERCVATLPASVICRLPYAMGSCSSNLRRFFFDFETKQCRSFTYTGCEGNANNFISAYACYEKCGKRIYGNVEWCAVLIRWERQKASYFQSLKF</sequence>
<organism evidence="7 8">
    <name type="scientific">Trichuris trichiura</name>
    <name type="common">Whipworm</name>
    <name type="synonym">Trichocephalus trichiurus</name>
    <dbReference type="NCBI Taxonomy" id="36087"/>
    <lineage>
        <taxon>Eukaryota</taxon>
        <taxon>Metazoa</taxon>
        <taxon>Ecdysozoa</taxon>
        <taxon>Nematoda</taxon>
        <taxon>Enoplea</taxon>
        <taxon>Dorylaimia</taxon>
        <taxon>Trichinellida</taxon>
        <taxon>Trichuridae</taxon>
        <taxon>Trichuris</taxon>
    </lineage>
</organism>
<keyword evidence="3" id="KW-1015">Disulfide bond</keyword>
<dbReference type="Pfam" id="PF00014">
    <property type="entry name" value="Kunitz_BPTI"/>
    <property type="match status" value="14"/>
</dbReference>
<feature type="signal peptide" evidence="5">
    <location>
        <begin position="1"/>
        <end position="29"/>
    </location>
</feature>
<dbReference type="InterPro" id="IPR036880">
    <property type="entry name" value="Kunitz_BPTI_sf"/>
</dbReference>
<evidence type="ECO:0000259" key="6">
    <source>
        <dbReference type="PROSITE" id="PS50279"/>
    </source>
</evidence>
<feature type="domain" description="BPTI/Kunitz inhibitor" evidence="6">
    <location>
        <begin position="769"/>
        <end position="819"/>
    </location>
</feature>
<keyword evidence="8" id="KW-1185">Reference proteome</keyword>
<dbReference type="AlphaFoldDB" id="A0A077Z9R9"/>
<feature type="domain" description="BPTI/Kunitz inhibitor" evidence="6">
    <location>
        <begin position="829"/>
        <end position="879"/>
    </location>
</feature>
<dbReference type="Gene3D" id="4.10.410.10">
    <property type="entry name" value="Pancreatic trypsin inhibitor Kunitz domain"/>
    <property type="match status" value="14"/>
</dbReference>
<feature type="domain" description="BPTI/Kunitz inhibitor" evidence="6">
    <location>
        <begin position="710"/>
        <end position="760"/>
    </location>
</feature>
<dbReference type="SUPFAM" id="SSF57362">
    <property type="entry name" value="BPTI-like"/>
    <property type="match status" value="14"/>
</dbReference>
<feature type="compositionally biased region" description="Acidic residues" evidence="4">
    <location>
        <begin position="562"/>
        <end position="578"/>
    </location>
</feature>
<dbReference type="PANTHER" id="PTHR10083">
    <property type="entry name" value="KUNITZ-TYPE PROTEASE INHIBITOR-RELATED"/>
    <property type="match status" value="1"/>
</dbReference>
<dbReference type="GO" id="GO:0005615">
    <property type="term" value="C:extracellular space"/>
    <property type="evidence" value="ECO:0007669"/>
    <property type="project" value="TreeGrafter"/>
</dbReference>
<feature type="domain" description="BPTI/Kunitz inhibitor" evidence="6">
    <location>
        <begin position="385"/>
        <end position="439"/>
    </location>
</feature>
<dbReference type="CDD" id="cd00109">
    <property type="entry name" value="Kunitz-type"/>
    <property type="match status" value="14"/>
</dbReference>
<dbReference type="PROSITE" id="PS00280">
    <property type="entry name" value="BPTI_KUNITZ_1"/>
    <property type="match status" value="10"/>
</dbReference>
<feature type="chain" id="PRO_5001728548" evidence="5">
    <location>
        <begin position="30"/>
        <end position="909"/>
    </location>
</feature>
<feature type="domain" description="BPTI/Kunitz inhibitor" evidence="6">
    <location>
        <begin position="216"/>
        <end position="266"/>
    </location>
</feature>
<feature type="domain" description="BPTI/Kunitz inhibitor" evidence="6">
    <location>
        <begin position="583"/>
        <end position="633"/>
    </location>
</feature>
<dbReference type="FunFam" id="4.10.410.10:FF:000004">
    <property type="entry name" value="Tissue factor pathway inhibitor"/>
    <property type="match status" value="8"/>
</dbReference>
<dbReference type="PANTHER" id="PTHR10083:SF328">
    <property type="entry name" value="TISSUE FACTOR PATHWAY INHIBITOR"/>
    <property type="match status" value="1"/>
</dbReference>
<dbReference type="SMART" id="SM00131">
    <property type="entry name" value="KU"/>
    <property type="match status" value="14"/>
</dbReference>
<dbReference type="GO" id="GO:0004867">
    <property type="term" value="F:serine-type endopeptidase inhibitor activity"/>
    <property type="evidence" value="ECO:0007669"/>
    <property type="project" value="UniProtKB-KW"/>
</dbReference>
<keyword evidence="5" id="KW-0732">Signal</keyword>
<feature type="domain" description="BPTI/Kunitz inhibitor" evidence="6">
    <location>
        <begin position="96"/>
        <end position="146"/>
    </location>
</feature>